<sequence length="334" mass="36279">MAVCQPHSRPEGATWWSCDEELDALIDELPVETNLAQLFTSCAKAREVIQRVALADNMRNGARCQRAVASALSDCVAISPAAAPAESKRPPSPEIRERLEPVEVRTARPPTARAERKPASAPCKRPGLKARKKAIALMLEKEFAHIAEPIRSASSKTGFKGVYPARNGRFQAQFGHRAIGGYASAWLAGVAVARAEACWQDTDDLEPSDDEGRLRLKREITPCRAQPAAARMEAVAADPVSMVNGWFADDVTVSVVAERTRRPEEQSDGGLLADRQPTCGALASSSSDPLTEADGLVRAPALEEHRSERDSYRPAEMHNCEASIHQLDTIVNKL</sequence>
<accession>A0AB34IWE7</accession>
<evidence type="ECO:0000313" key="2">
    <source>
        <dbReference type="EMBL" id="KAL1507564.1"/>
    </source>
</evidence>
<evidence type="ECO:0000256" key="1">
    <source>
        <dbReference type="SAM" id="MobiDB-lite"/>
    </source>
</evidence>
<evidence type="ECO:0000313" key="3">
    <source>
        <dbReference type="Proteomes" id="UP001515480"/>
    </source>
</evidence>
<reference evidence="2 3" key="1">
    <citation type="journal article" date="2024" name="Science">
        <title>Giant polyketide synthase enzymes in the biosynthesis of giant marine polyether toxins.</title>
        <authorList>
            <person name="Fallon T.R."/>
            <person name="Shende V.V."/>
            <person name="Wierzbicki I.H."/>
            <person name="Pendleton A.L."/>
            <person name="Watervoot N.F."/>
            <person name="Auber R.P."/>
            <person name="Gonzalez D.J."/>
            <person name="Wisecaver J.H."/>
            <person name="Moore B.S."/>
        </authorList>
    </citation>
    <scope>NUCLEOTIDE SEQUENCE [LARGE SCALE GENOMIC DNA]</scope>
    <source>
        <strain evidence="2 3">12B1</strain>
    </source>
</reference>
<comment type="caution">
    <text evidence="2">The sequence shown here is derived from an EMBL/GenBank/DDBJ whole genome shotgun (WGS) entry which is preliminary data.</text>
</comment>
<organism evidence="2 3">
    <name type="scientific">Prymnesium parvum</name>
    <name type="common">Toxic golden alga</name>
    <dbReference type="NCBI Taxonomy" id="97485"/>
    <lineage>
        <taxon>Eukaryota</taxon>
        <taxon>Haptista</taxon>
        <taxon>Haptophyta</taxon>
        <taxon>Prymnesiophyceae</taxon>
        <taxon>Prymnesiales</taxon>
        <taxon>Prymnesiaceae</taxon>
        <taxon>Prymnesium</taxon>
    </lineage>
</organism>
<feature type="region of interest" description="Disordered" evidence="1">
    <location>
        <begin position="261"/>
        <end position="293"/>
    </location>
</feature>
<feature type="region of interest" description="Disordered" evidence="1">
    <location>
        <begin position="82"/>
        <end position="125"/>
    </location>
</feature>
<dbReference type="AlphaFoldDB" id="A0AB34IWE7"/>
<dbReference type="Proteomes" id="UP001515480">
    <property type="component" value="Unassembled WGS sequence"/>
</dbReference>
<feature type="compositionally biased region" description="Basic and acidic residues" evidence="1">
    <location>
        <begin position="86"/>
        <end position="106"/>
    </location>
</feature>
<gene>
    <name evidence="2" type="ORF">AB1Y20_007184</name>
</gene>
<proteinExistence type="predicted"/>
<keyword evidence="3" id="KW-1185">Reference proteome</keyword>
<evidence type="ECO:0008006" key="4">
    <source>
        <dbReference type="Google" id="ProtNLM"/>
    </source>
</evidence>
<name>A0AB34IWE7_PRYPA</name>
<dbReference type="EMBL" id="JBGBPQ010000017">
    <property type="protein sequence ID" value="KAL1507564.1"/>
    <property type="molecule type" value="Genomic_DNA"/>
</dbReference>
<protein>
    <recommendedName>
        <fullName evidence="4">AP2/ERF domain-containing protein</fullName>
    </recommendedName>
</protein>